<accession>A0A5D4KK79</accession>
<evidence type="ECO:0000313" key="1">
    <source>
        <dbReference type="EMBL" id="TYR77316.1"/>
    </source>
</evidence>
<organism evidence="1 2">
    <name type="scientific">Rossellomorea vietnamensis</name>
    <dbReference type="NCBI Taxonomy" id="218284"/>
    <lineage>
        <taxon>Bacteria</taxon>
        <taxon>Bacillati</taxon>
        <taxon>Bacillota</taxon>
        <taxon>Bacilli</taxon>
        <taxon>Bacillales</taxon>
        <taxon>Bacillaceae</taxon>
        <taxon>Rossellomorea</taxon>
    </lineage>
</organism>
<dbReference type="AlphaFoldDB" id="A0A5D4KK79"/>
<comment type="caution">
    <text evidence="1">The sequence shown here is derived from an EMBL/GenBank/DDBJ whole genome shotgun (WGS) entry which is preliminary data.</text>
</comment>
<evidence type="ECO:0000313" key="2">
    <source>
        <dbReference type="Proteomes" id="UP000323317"/>
    </source>
</evidence>
<reference evidence="1 2" key="1">
    <citation type="submission" date="2019-08" db="EMBL/GenBank/DDBJ databases">
        <title>Bacillus genomes from the desert of Cuatro Cienegas, Coahuila.</title>
        <authorList>
            <person name="Olmedo-Alvarez G."/>
        </authorList>
    </citation>
    <scope>NUCLEOTIDE SEQUENCE [LARGE SCALE GENOMIC DNA]</scope>
    <source>
        <strain evidence="1 2">CH40_1T</strain>
    </source>
</reference>
<name>A0A5D4KK79_9BACI</name>
<dbReference type="EMBL" id="VTEH01000001">
    <property type="protein sequence ID" value="TYR77316.1"/>
    <property type="molecule type" value="Genomic_DNA"/>
</dbReference>
<proteinExistence type="predicted"/>
<dbReference type="RefSeq" id="WP_148944939.1">
    <property type="nucleotide sequence ID" value="NZ_JBNIKK010000011.1"/>
</dbReference>
<protein>
    <submittedName>
        <fullName evidence="1">Uncharacterized protein</fullName>
    </submittedName>
</protein>
<gene>
    <name evidence="1" type="ORF">FZC79_00385</name>
</gene>
<dbReference type="Proteomes" id="UP000323317">
    <property type="component" value="Unassembled WGS sequence"/>
</dbReference>
<sequence length="69" mass="7598">MLGAEEAAKEGLIKQEKPGDIEVRVQGRPVKSDTDYKIYFEAFHDVGTALNHSEIVLLPDEVPGFTLAL</sequence>